<dbReference type="SUPFAM" id="SSF53850">
    <property type="entry name" value="Periplasmic binding protein-like II"/>
    <property type="match status" value="1"/>
</dbReference>
<dbReference type="Gene3D" id="3.10.105.10">
    <property type="entry name" value="Dipeptide-binding Protein, Domain 3"/>
    <property type="match status" value="1"/>
</dbReference>
<accession>A0AA46TFE7</accession>
<dbReference type="InterPro" id="IPR000914">
    <property type="entry name" value="SBP_5_dom"/>
</dbReference>
<name>A0AA46TFE7_9ACTN</name>
<protein>
    <submittedName>
        <fullName evidence="2">ABC transporter substrate-binding protein</fullName>
    </submittedName>
</protein>
<dbReference type="AlphaFoldDB" id="A0AA46TFE7"/>
<evidence type="ECO:0000313" key="2">
    <source>
        <dbReference type="EMBL" id="UYM04240.1"/>
    </source>
</evidence>
<dbReference type="PANTHER" id="PTHR30290:SF65">
    <property type="entry name" value="MONOACYL PHOSPHATIDYLINOSITOL TETRAMANNOSIDE-BINDING PROTEIN LPQW-RELATED"/>
    <property type="match status" value="1"/>
</dbReference>
<dbReference type="GO" id="GO:1904680">
    <property type="term" value="F:peptide transmembrane transporter activity"/>
    <property type="evidence" value="ECO:0007669"/>
    <property type="project" value="TreeGrafter"/>
</dbReference>
<sequence>MSTTRNTNRSRLLAAVLGLVLLGTLGCTGGGSTANSQDPVADVPVRDGGEVVIGAEQEPACADWLSTCAGSIWGDWLMRRPTIPVTFDIRKDGDDWVAVPSDLLTGEPEVESTDKGMTITYSINPDAVWSDGEPITSTDFAYTAEQIRDGDNIFDKSGYDTITEVATPDPKTAVVHLDQQYANWRMLFSNTYGVLPAHLLEGKDRTATMRDGYSFSGGPWIIESWKRGTSVTLVPNENYWGDKPHLDKVTFTFIPDTAAAFQALKSGQVDALYPTPQLNAMSQIEAGLPGINSQVDPQSGNLEALWINNDAFPFDSEAVRRAATYSIDRDALVDRIYGAVDVEDPAQSFLSPLVSAYASDSFDQYELDLDEAASLMEEDGWSKGSDGIWEKDGRQASFVIHSLAGNKRRDLMLQILQQQFADAGFDVSIETTTPADLFTKVAPAGDFQMGLWTLVDYFPEPTLDQPFGSANIPTKTNGYSGINFGRVSIDELDPLLDETETELDVDKRIETTKAADKVIADSAASIPIVGIPNILLWNEKVGGTVSINPAEGPFWNLEAWGLAEQ</sequence>
<dbReference type="KEGG" id="sgrg:L0C25_17065"/>
<feature type="domain" description="Solute-binding protein family 5" evidence="1">
    <location>
        <begin position="111"/>
        <end position="461"/>
    </location>
</feature>
<dbReference type="Pfam" id="PF00496">
    <property type="entry name" value="SBP_bac_5"/>
    <property type="match status" value="1"/>
</dbReference>
<dbReference type="GO" id="GO:0015833">
    <property type="term" value="P:peptide transport"/>
    <property type="evidence" value="ECO:0007669"/>
    <property type="project" value="TreeGrafter"/>
</dbReference>
<dbReference type="PANTHER" id="PTHR30290">
    <property type="entry name" value="PERIPLASMIC BINDING COMPONENT OF ABC TRANSPORTER"/>
    <property type="match status" value="1"/>
</dbReference>
<dbReference type="PROSITE" id="PS51257">
    <property type="entry name" value="PROKAR_LIPOPROTEIN"/>
    <property type="match status" value="1"/>
</dbReference>
<dbReference type="RefSeq" id="WP_271632905.1">
    <property type="nucleotide sequence ID" value="NZ_CP094970.1"/>
</dbReference>
<dbReference type="Gene3D" id="3.40.190.10">
    <property type="entry name" value="Periplasmic binding protein-like II"/>
    <property type="match status" value="1"/>
</dbReference>
<evidence type="ECO:0000313" key="3">
    <source>
        <dbReference type="Proteomes" id="UP001164390"/>
    </source>
</evidence>
<organism evidence="2 3">
    <name type="scientific">Solicola gregarius</name>
    <dbReference type="NCBI Taxonomy" id="2908642"/>
    <lineage>
        <taxon>Bacteria</taxon>
        <taxon>Bacillati</taxon>
        <taxon>Actinomycetota</taxon>
        <taxon>Actinomycetes</taxon>
        <taxon>Propionibacteriales</taxon>
        <taxon>Nocardioidaceae</taxon>
        <taxon>Solicola</taxon>
    </lineage>
</organism>
<gene>
    <name evidence="2" type="ORF">L0C25_17065</name>
</gene>
<dbReference type="EMBL" id="CP094970">
    <property type="protein sequence ID" value="UYM04240.1"/>
    <property type="molecule type" value="Genomic_DNA"/>
</dbReference>
<proteinExistence type="predicted"/>
<keyword evidence="3" id="KW-1185">Reference proteome</keyword>
<evidence type="ECO:0000259" key="1">
    <source>
        <dbReference type="Pfam" id="PF00496"/>
    </source>
</evidence>
<dbReference type="Proteomes" id="UP001164390">
    <property type="component" value="Chromosome"/>
</dbReference>
<reference evidence="2" key="1">
    <citation type="submission" date="2022-01" db="EMBL/GenBank/DDBJ databases">
        <title>Nocardioidaceae gen. sp. A5X3R13.</title>
        <authorList>
            <person name="Lopez Marin M.A."/>
            <person name="Uhlik O."/>
        </authorList>
    </citation>
    <scope>NUCLEOTIDE SEQUENCE</scope>
    <source>
        <strain evidence="2">A5X3R13</strain>
    </source>
</reference>
<dbReference type="InterPro" id="IPR039424">
    <property type="entry name" value="SBP_5"/>
</dbReference>